<dbReference type="CDD" id="cd08771">
    <property type="entry name" value="DLP_1"/>
    <property type="match status" value="1"/>
</dbReference>
<dbReference type="InterPro" id="IPR000375">
    <property type="entry name" value="Dynamin_stalk"/>
</dbReference>
<reference evidence="5" key="1">
    <citation type="journal article" date="2020" name="Stud. Mycol.">
        <title>101 Dothideomycetes genomes: a test case for predicting lifestyles and emergence of pathogens.</title>
        <authorList>
            <person name="Haridas S."/>
            <person name="Albert R."/>
            <person name="Binder M."/>
            <person name="Bloem J."/>
            <person name="Labutti K."/>
            <person name="Salamov A."/>
            <person name="Andreopoulos B."/>
            <person name="Baker S."/>
            <person name="Barry K."/>
            <person name="Bills G."/>
            <person name="Bluhm B."/>
            <person name="Cannon C."/>
            <person name="Castanera R."/>
            <person name="Culley D."/>
            <person name="Daum C."/>
            <person name="Ezra D."/>
            <person name="Gonzalez J."/>
            <person name="Henrissat B."/>
            <person name="Kuo A."/>
            <person name="Liang C."/>
            <person name="Lipzen A."/>
            <person name="Lutzoni F."/>
            <person name="Magnuson J."/>
            <person name="Mondo S."/>
            <person name="Nolan M."/>
            <person name="Ohm R."/>
            <person name="Pangilinan J."/>
            <person name="Park H.-J."/>
            <person name="Ramirez L."/>
            <person name="Alfaro M."/>
            <person name="Sun H."/>
            <person name="Tritt A."/>
            <person name="Yoshinaga Y."/>
            <person name="Zwiers L.-H."/>
            <person name="Turgeon B."/>
            <person name="Goodwin S."/>
            <person name="Spatafora J."/>
            <person name="Crous P."/>
            <person name="Grigoriev I."/>
        </authorList>
    </citation>
    <scope>NUCLEOTIDE SEQUENCE</scope>
    <source>
        <strain evidence="5">CBS 125425</strain>
    </source>
</reference>
<dbReference type="Pfam" id="PF01031">
    <property type="entry name" value="Dynamin_M"/>
    <property type="match status" value="1"/>
</dbReference>
<comment type="caution">
    <text evidence="5">The sequence shown here is derived from an EMBL/GenBank/DDBJ whole genome shotgun (WGS) entry which is preliminary data.</text>
</comment>
<sequence length="732" mass="81633">MDVDQPATTADSLSNLHGGEQRALLDCVDNLRRHGLKKEVGLPQIVVCGDQSSGKSSVLEAITEIPFPRKEGLCTRFATEISLRRHPKSSISVTIIPDSERAEQEKSTIGAFNSVITDFSAFSDLIDAATEAMGLGRLGENTRAFSRDVLSVEICGPDKPQLTLVDLPGIIHSVSKNETEADKILIHKLVQEYMTDPRTIILSVISGRYDWQNQAILDLSRKIDKEGRRTLGIITKPDTIPDSDVANWIEVAENKNIFLELGWHMLKNRGPREMDFTFAQRNAAEADFFITSPFAKLSRDYVGIDSLKDRLSELLLRHLVQELPSLKEEISTKLRDTVARIDKLGEKRGNVMEQRIMLTKISTRVQNVLHAAVNGHYQDSFFGTADVGAALDAPTNIRRLRAVVQDINLKFANAMRIRGHKYTTGFGPGDADDDVADMEQAAQDLAGLEKKDATPTLPKPQFKTRTDAIKWVELRLQRSRGIEIPGTGNPFLISQLFWEQSENWGKIAEYYVARVAFVCREFVRILVKDFAPPELEVKLHHLSVEIALAGALEGAKKELKNILGDKAGHPMTYNHYFTTTLQKIRQKKQQAIAAVAVKQAEETIRSPESFAGSITKINPAKVQQAMANAVEQNMDRFSAAEALDIERAYYKDELKFFINVVAKQVIERHLVAPLPNIVLSPVIIAEMPDTLVQKIAAEPPEIGTQRANLEHRKATLEKGLMIFADAMGDFML</sequence>
<dbReference type="PANTHER" id="PTHR11566">
    <property type="entry name" value="DYNAMIN"/>
    <property type="match status" value="1"/>
</dbReference>
<evidence type="ECO:0000259" key="3">
    <source>
        <dbReference type="PROSITE" id="PS51388"/>
    </source>
</evidence>
<dbReference type="GO" id="GO:0006897">
    <property type="term" value="P:endocytosis"/>
    <property type="evidence" value="ECO:0007669"/>
    <property type="project" value="TreeGrafter"/>
</dbReference>
<dbReference type="AlphaFoldDB" id="A0A9P4V8S3"/>
<dbReference type="Pfam" id="PF00350">
    <property type="entry name" value="Dynamin_N"/>
    <property type="match status" value="1"/>
</dbReference>
<evidence type="ECO:0000256" key="1">
    <source>
        <dbReference type="ARBA" id="ARBA00022741"/>
    </source>
</evidence>
<dbReference type="EMBL" id="ML996098">
    <property type="protein sequence ID" value="KAF2740911.1"/>
    <property type="molecule type" value="Genomic_DNA"/>
</dbReference>
<dbReference type="GO" id="GO:0005739">
    <property type="term" value="C:mitochondrion"/>
    <property type="evidence" value="ECO:0007669"/>
    <property type="project" value="TreeGrafter"/>
</dbReference>
<dbReference type="GO" id="GO:0000266">
    <property type="term" value="P:mitochondrial fission"/>
    <property type="evidence" value="ECO:0007669"/>
    <property type="project" value="TreeGrafter"/>
</dbReference>
<dbReference type="GO" id="GO:0005525">
    <property type="term" value="F:GTP binding"/>
    <property type="evidence" value="ECO:0007669"/>
    <property type="project" value="InterPro"/>
</dbReference>
<evidence type="ECO:0000313" key="6">
    <source>
        <dbReference type="Proteomes" id="UP000799444"/>
    </source>
</evidence>
<dbReference type="SUPFAM" id="SSF52540">
    <property type="entry name" value="P-loop containing nucleoside triphosphate hydrolases"/>
    <property type="match status" value="1"/>
</dbReference>
<dbReference type="PROSITE" id="PS51718">
    <property type="entry name" value="G_DYNAMIN_2"/>
    <property type="match status" value="1"/>
</dbReference>
<dbReference type="InterPro" id="IPR027417">
    <property type="entry name" value="P-loop_NTPase"/>
</dbReference>
<protein>
    <recommendedName>
        <fullName evidence="7">Dynamin family protein</fullName>
    </recommendedName>
</protein>
<dbReference type="InterPro" id="IPR045063">
    <property type="entry name" value="Dynamin_N"/>
</dbReference>
<evidence type="ECO:0008006" key="7">
    <source>
        <dbReference type="Google" id="ProtNLM"/>
    </source>
</evidence>
<dbReference type="InterPro" id="IPR001401">
    <property type="entry name" value="Dynamin_GTPase"/>
</dbReference>
<dbReference type="GO" id="GO:0016020">
    <property type="term" value="C:membrane"/>
    <property type="evidence" value="ECO:0007669"/>
    <property type="project" value="TreeGrafter"/>
</dbReference>
<dbReference type="GO" id="GO:0016559">
    <property type="term" value="P:peroxisome fission"/>
    <property type="evidence" value="ECO:0007669"/>
    <property type="project" value="TreeGrafter"/>
</dbReference>
<name>A0A9P4V8S3_9PLEO</name>
<dbReference type="InterPro" id="IPR022812">
    <property type="entry name" value="Dynamin"/>
</dbReference>
<gene>
    <name evidence="5" type="ORF">EJ04DRAFT_592504</name>
</gene>
<dbReference type="PANTHER" id="PTHR11566:SF66">
    <property type="entry name" value="INTERFERON-INDUCED GTP-BINDING PROTEIN MX"/>
    <property type="match status" value="1"/>
</dbReference>
<dbReference type="OrthoDB" id="415706at2759"/>
<dbReference type="GO" id="GO:0048312">
    <property type="term" value="P:intracellular distribution of mitochondria"/>
    <property type="evidence" value="ECO:0007669"/>
    <property type="project" value="TreeGrafter"/>
</dbReference>
<dbReference type="GO" id="GO:0003924">
    <property type="term" value="F:GTPase activity"/>
    <property type="evidence" value="ECO:0007669"/>
    <property type="project" value="InterPro"/>
</dbReference>
<dbReference type="GO" id="GO:0008017">
    <property type="term" value="F:microtubule binding"/>
    <property type="evidence" value="ECO:0007669"/>
    <property type="project" value="TreeGrafter"/>
</dbReference>
<dbReference type="Gene3D" id="3.40.50.300">
    <property type="entry name" value="P-loop containing nucleotide triphosphate hydrolases"/>
    <property type="match status" value="1"/>
</dbReference>
<proteinExistence type="predicted"/>
<feature type="domain" description="Dynamin-type G" evidence="4">
    <location>
        <begin position="39"/>
        <end position="324"/>
    </location>
</feature>
<dbReference type="PROSITE" id="PS51388">
    <property type="entry name" value="GED"/>
    <property type="match status" value="1"/>
</dbReference>
<evidence type="ECO:0000313" key="5">
    <source>
        <dbReference type="EMBL" id="KAF2740911.1"/>
    </source>
</evidence>
<keyword evidence="2" id="KW-0342">GTP-binding</keyword>
<organism evidence="5 6">
    <name type="scientific">Polyplosphaeria fusca</name>
    <dbReference type="NCBI Taxonomy" id="682080"/>
    <lineage>
        <taxon>Eukaryota</taxon>
        <taxon>Fungi</taxon>
        <taxon>Dikarya</taxon>
        <taxon>Ascomycota</taxon>
        <taxon>Pezizomycotina</taxon>
        <taxon>Dothideomycetes</taxon>
        <taxon>Pleosporomycetidae</taxon>
        <taxon>Pleosporales</taxon>
        <taxon>Tetraplosphaeriaceae</taxon>
        <taxon>Polyplosphaeria</taxon>
    </lineage>
</organism>
<accession>A0A9P4V8S3</accession>
<dbReference type="SMART" id="SM00053">
    <property type="entry name" value="DYNc"/>
    <property type="match status" value="1"/>
</dbReference>
<feature type="domain" description="GED" evidence="3">
    <location>
        <begin position="639"/>
        <end position="731"/>
    </location>
</feature>
<evidence type="ECO:0000256" key="2">
    <source>
        <dbReference type="ARBA" id="ARBA00023134"/>
    </source>
</evidence>
<dbReference type="PRINTS" id="PR00195">
    <property type="entry name" value="DYNAMIN"/>
</dbReference>
<dbReference type="InterPro" id="IPR030381">
    <property type="entry name" value="G_DYNAMIN_dom"/>
</dbReference>
<dbReference type="GO" id="GO:0005874">
    <property type="term" value="C:microtubule"/>
    <property type="evidence" value="ECO:0007669"/>
    <property type="project" value="TreeGrafter"/>
</dbReference>
<evidence type="ECO:0000259" key="4">
    <source>
        <dbReference type="PROSITE" id="PS51718"/>
    </source>
</evidence>
<dbReference type="FunFam" id="3.40.50.300:FF:001425">
    <property type="entry name" value="Dynamin GTPase, putative"/>
    <property type="match status" value="1"/>
</dbReference>
<dbReference type="InterPro" id="IPR020850">
    <property type="entry name" value="GED_dom"/>
</dbReference>
<keyword evidence="1" id="KW-0547">Nucleotide-binding</keyword>
<keyword evidence="6" id="KW-1185">Reference proteome</keyword>
<dbReference type="Proteomes" id="UP000799444">
    <property type="component" value="Unassembled WGS sequence"/>
</dbReference>